<evidence type="ECO:0008006" key="3">
    <source>
        <dbReference type="Google" id="ProtNLM"/>
    </source>
</evidence>
<accession>A0A8H6VMK1</accession>
<evidence type="ECO:0000313" key="2">
    <source>
        <dbReference type="Proteomes" id="UP000660729"/>
    </source>
</evidence>
<keyword evidence="2" id="KW-1185">Reference proteome</keyword>
<dbReference type="EMBL" id="JABCIY010000077">
    <property type="protein sequence ID" value="KAF7193634.1"/>
    <property type="molecule type" value="Genomic_DNA"/>
</dbReference>
<dbReference type="AlphaFoldDB" id="A0A8H6VMK1"/>
<dbReference type="PANTHER" id="PTHR34846:SF11">
    <property type="entry name" value="4-CARBOXYMUCONOLACTONE DECARBOXYLASE FAMILY PROTEIN (AFU_ORTHOLOGUE AFUA_6G11590)"/>
    <property type="match status" value="1"/>
</dbReference>
<proteinExistence type="predicted"/>
<name>A0A8H6VMK1_9PEZI</name>
<dbReference type="Gene3D" id="1.20.1290.10">
    <property type="entry name" value="AhpD-like"/>
    <property type="match status" value="1"/>
</dbReference>
<dbReference type="SUPFAM" id="SSF69118">
    <property type="entry name" value="AhpD-like"/>
    <property type="match status" value="1"/>
</dbReference>
<gene>
    <name evidence="1" type="ORF">HII31_04980</name>
</gene>
<reference evidence="1" key="1">
    <citation type="submission" date="2020-04" db="EMBL/GenBank/DDBJ databases">
        <title>Draft genome resource of the tomato pathogen Pseudocercospora fuligena.</title>
        <authorList>
            <person name="Zaccaron A."/>
        </authorList>
    </citation>
    <scope>NUCLEOTIDE SEQUENCE</scope>
    <source>
        <strain evidence="1">PF001</strain>
    </source>
</reference>
<protein>
    <recommendedName>
        <fullName evidence="3">Carboxymuconolactone decarboxylase-like domain-containing protein</fullName>
    </recommendedName>
</protein>
<dbReference type="Proteomes" id="UP000660729">
    <property type="component" value="Unassembled WGS sequence"/>
</dbReference>
<dbReference type="InterPro" id="IPR029032">
    <property type="entry name" value="AhpD-like"/>
</dbReference>
<evidence type="ECO:0000313" key="1">
    <source>
        <dbReference type="EMBL" id="KAF7193634.1"/>
    </source>
</evidence>
<comment type="caution">
    <text evidence="1">The sequence shown here is derived from an EMBL/GenBank/DDBJ whole genome shotgun (WGS) entry which is preliminary data.</text>
</comment>
<organism evidence="1 2">
    <name type="scientific">Pseudocercospora fuligena</name>
    <dbReference type="NCBI Taxonomy" id="685502"/>
    <lineage>
        <taxon>Eukaryota</taxon>
        <taxon>Fungi</taxon>
        <taxon>Dikarya</taxon>
        <taxon>Ascomycota</taxon>
        <taxon>Pezizomycotina</taxon>
        <taxon>Dothideomycetes</taxon>
        <taxon>Dothideomycetidae</taxon>
        <taxon>Mycosphaerellales</taxon>
        <taxon>Mycosphaerellaceae</taxon>
        <taxon>Pseudocercospora</taxon>
    </lineage>
</organism>
<sequence length="224" mass="24087">MVHGAAQGQPLTIIIAFSLSSQALHPKSILWVLSMAPRRFELVPNPPTFTDPEEAKILEAVKAQRGAAGLSELDLALLHSPKVLAGWKTFFQAIREGSSIGIANRELAISRIGIINGMDIEFRVHSVMALTANDATLTQAALDHVRDTPLDDHNIGSPGPGGLEPKHVILLAYTDAVSKSVKVSDDVFNALKAAFDVKQILDLTVLIAAYNAVCRIAVPLQLFQ</sequence>
<dbReference type="PANTHER" id="PTHR34846">
    <property type="entry name" value="4-CARBOXYMUCONOLACTONE DECARBOXYLASE FAMILY PROTEIN (AFU_ORTHOLOGUE AFUA_6G11590)"/>
    <property type="match status" value="1"/>
</dbReference>